<dbReference type="EMBL" id="JAYKXP010000224">
    <property type="protein sequence ID" value="KAK7018690.1"/>
    <property type="molecule type" value="Genomic_DNA"/>
</dbReference>
<protein>
    <submittedName>
        <fullName evidence="2">Uncharacterized protein</fullName>
    </submittedName>
</protein>
<sequence length="810" mass="89701">MSKNGWVARISQLKQIVQDPKLTATPGSIELESALERLKSIAEEVASCKASRDVQKVQENVGFGAIAMVLWFDLADQITASEIQETNSEIFSRNGVQIPTSMANLKTGLYILATVSPILALGTSSLFKRPQSNVRIIQWAACFAPQQKSSRLHQVERAIMRCIWSVARREMGVCLATEDLIVAVEVEVGEEMMDRFLFQKIYDHGGANGRPEKRRLESLERLPTAPPSPPFSPPFSPSPLPDQRVPEQVLPTTRTRTGLLLGLNFAGMATGEKRKNKRPKTVDLRATPAGTPATPSVHEPAMWVRTEGSTLMCKDPRDGAAITYQPFPYESHGQEMETIWRGDFVVRGDDNNSLVHILTYVEYCQMPEATFDSKKAVVILDRIVEGRDRVDRGGLSSIGDVNKERIFRDAGLEGGRAAGTLLDILQHLNQEGKILECGDITGNHDAWIPKQFGSDRISWHAMRENEQYPTDSMSSSQVSTADWVQRASIVPDGLAVVLSVVVGTQVVAIATSENDPRFSKATSFVGMGNMDENWRWKLVYLKRGDGVIIAPNTPYVVIATKDCIWDSSRLLSAKAIEESRMAIYNSAVANTHVTNGTYPQSRQIFASLFGLWLKYITDRSTTAVYYNLQYAIMDGREEDQGRLMDEIGVSGHLPMLGTLNGVLQLLAAANLVGLWSVLVPEGYGRTAHLRELDTTTLSPSREAIASIFKSFAAHLLLTSSSGDEVTLEEVHRSWLLRDARVLLEARRRYKIVGIAGITPELTVKTLTAKLDVVLSRYSAEWAIVKDSDVGEMSYEFDDVWGGLRISRRVG</sequence>
<comment type="caution">
    <text evidence="2">The sequence shown here is derived from an EMBL/GenBank/DDBJ whole genome shotgun (WGS) entry which is preliminary data.</text>
</comment>
<evidence type="ECO:0000313" key="3">
    <source>
        <dbReference type="Proteomes" id="UP001383192"/>
    </source>
</evidence>
<accession>A0AAW0AZH6</accession>
<organism evidence="2 3">
    <name type="scientific">Paramarasmius palmivorus</name>
    <dbReference type="NCBI Taxonomy" id="297713"/>
    <lineage>
        <taxon>Eukaryota</taxon>
        <taxon>Fungi</taxon>
        <taxon>Dikarya</taxon>
        <taxon>Basidiomycota</taxon>
        <taxon>Agaricomycotina</taxon>
        <taxon>Agaricomycetes</taxon>
        <taxon>Agaricomycetidae</taxon>
        <taxon>Agaricales</taxon>
        <taxon>Marasmiineae</taxon>
        <taxon>Marasmiaceae</taxon>
        <taxon>Paramarasmius</taxon>
    </lineage>
</organism>
<keyword evidence="3" id="KW-1185">Reference proteome</keyword>
<gene>
    <name evidence="2" type="ORF">VNI00_018317</name>
</gene>
<evidence type="ECO:0000256" key="1">
    <source>
        <dbReference type="SAM" id="MobiDB-lite"/>
    </source>
</evidence>
<feature type="region of interest" description="Disordered" evidence="1">
    <location>
        <begin position="272"/>
        <end position="297"/>
    </location>
</feature>
<evidence type="ECO:0000313" key="2">
    <source>
        <dbReference type="EMBL" id="KAK7018690.1"/>
    </source>
</evidence>
<dbReference type="AlphaFoldDB" id="A0AAW0AZH6"/>
<reference evidence="2 3" key="1">
    <citation type="submission" date="2024-01" db="EMBL/GenBank/DDBJ databases">
        <title>A draft genome for a cacao thread blight-causing isolate of Paramarasmius palmivorus.</title>
        <authorList>
            <person name="Baruah I.K."/>
            <person name="Bukari Y."/>
            <person name="Amoako-Attah I."/>
            <person name="Meinhardt L.W."/>
            <person name="Bailey B.A."/>
            <person name="Cohen S.P."/>
        </authorList>
    </citation>
    <scope>NUCLEOTIDE SEQUENCE [LARGE SCALE GENOMIC DNA]</scope>
    <source>
        <strain evidence="2 3">GH-12</strain>
    </source>
</reference>
<feature type="region of interest" description="Disordered" evidence="1">
    <location>
        <begin position="221"/>
        <end position="244"/>
    </location>
</feature>
<dbReference type="Proteomes" id="UP001383192">
    <property type="component" value="Unassembled WGS sequence"/>
</dbReference>
<proteinExistence type="predicted"/>
<name>A0AAW0AZH6_9AGAR</name>
<feature type="compositionally biased region" description="Pro residues" evidence="1">
    <location>
        <begin position="224"/>
        <end position="240"/>
    </location>
</feature>